<reference evidence="1" key="1">
    <citation type="submission" date="2022-08" db="EMBL/GenBank/DDBJ databases">
        <authorList>
            <person name="Gutierrez-Valencia J."/>
        </authorList>
    </citation>
    <scope>NUCLEOTIDE SEQUENCE</scope>
</reference>
<keyword evidence="2" id="KW-1185">Reference proteome</keyword>
<dbReference type="AlphaFoldDB" id="A0AAV0HWQ1"/>
<comment type="caution">
    <text evidence="1">The sequence shown here is derived from an EMBL/GenBank/DDBJ whole genome shotgun (WGS) entry which is preliminary data.</text>
</comment>
<sequence length="82" mass="9618">MLRKPTSPVKVLNKATRGDQVSESLVGKHEWWKWQWRAERVWFRKISHKRSFASKGKGYDVVSKAKVTVCFISAFYYMCCSS</sequence>
<organism evidence="1 2">
    <name type="scientific">Linum tenue</name>
    <dbReference type="NCBI Taxonomy" id="586396"/>
    <lineage>
        <taxon>Eukaryota</taxon>
        <taxon>Viridiplantae</taxon>
        <taxon>Streptophyta</taxon>
        <taxon>Embryophyta</taxon>
        <taxon>Tracheophyta</taxon>
        <taxon>Spermatophyta</taxon>
        <taxon>Magnoliopsida</taxon>
        <taxon>eudicotyledons</taxon>
        <taxon>Gunneridae</taxon>
        <taxon>Pentapetalae</taxon>
        <taxon>rosids</taxon>
        <taxon>fabids</taxon>
        <taxon>Malpighiales</taxon>
        <taxon>Linaceae</taxon>
        <taxon>Linum</taxon>
    </lineage>
</organism>
<evidence type="ECO:0000313" key="2">
    <source>
        <dbReference type="Proteomes" id="UP001154282"/>
    </source>
</evidence>
<dbReference type="EMBL" id="CAMGYJ010000003">
    <property type="protein sequence ID" value="CAI0389721.1"/>
    <property type="molecule type" value="Genomic_DNA"/>
</dbReference>
<proteinExistence type="predicted"/>
<accession>A0AAV0HWQ1</accession>
<protein>
    <submittedName>
        <fullName evidence="1">Uncharacterized protein</fullName>
    </submittedName>
</protein>
<name>A0AAV0HWQ1_9ROSI</name>
<gene>
    <name evidence="1" type="ORF">LITE_LOCUS6401</name>
</gene>
<evidence type="ECO:0000313" key="1">
    <source>
        <dbReference type="EMBL" id="CAI0389721.1"/>
    </source>
</evidence>
<dbReference type="Proteomes" id="UP001154282">
    <property type="component" value="Unassembled WGS sequence"/>
</dbReference>